<feature type="domain" description="ABC transporter" evidence="3">
    <location>
        <begin position="14"/>
        <end position="213"/>
    </location>
</feature>
<dbReference type="CDD" id="cd03230">
    <property type="entry name" value="ABC_DR_subfamily_A"/>
    <property type="match status" value="1"/>
</dbReference>
<evidence type="ECO:0000256" key="1">
    <source>
        <dbReference type="ARBA" id="ARBA00022741"/>
    </source>
</evidence>
<name>A0A510UU50_9CELL</name>
<dbReference type="SUPFAM" id="SSF52540">
    <property type="entry name" value="P-loop containing nucleoside triphosphate hydrolases"/>
    <property type="match status" value="1"/>
</dbReference>
<dbReference type="PROSITE" id="PS50893">
    <property type="entry name" value="ABC_TRANSPORTER_2"/>
    <property type="match status" value="1"/>
</dbReference>
<dbReference type="PROSITE" id="PS00211">
    <property type="entry name" value="ABC_TRANSPORTER_1"/>
    <property type="match status" value="1"/>
</dbReference>
<dbReference type="RefSeq" id="WP_146806434.1">
    <property type="nucleotide sequence ID" value="NZ_BJUA01000008.1"/>
</dbReference>
<dbReference type="InterPro" id="IPR027417">
    <property type="entry name" value="P-loop_NTPase"/>
</dbReference>
<dbReference type="InterPro" id="IPR017871">
    <property type="entry name" value="ABC_transporter-like_CS"/>
</dbReference>
<sequence length="213" mass="22467">MSAPRDASARHEAIALHDVTVRYGAQVVLDRVSLELPTGTTTALTGPNGVGKTTTVRVLLGLVRPSSGRVSGLDTCTRAAAFQEDRLCEHLSAAANVRLVLPRSAGSAVEDGLRAVGLDEAAWHVRVRALSGGQRRRVALVRALLPPADLVVLDEPFVGIDAASRDAVLAWTRERLAGRTALVVTHDPAEVAALGATLVRLDAPRTVRDQDVA</sequence>
<protein>
    <submittedName>
        <fullName evidence="4">Sulfate transporter</fullName>
    </submittedName>
</protein>
<dbReference type="Gene3D" id="3.40.50.300">
    <property type="entry name" value="P-loop containing nucleotide triphosphate hydrolases"/>
    <property type="match status" value="1"/>
</dbReference>
<dbReference type="Pfam" id="PF00005">
    <property type="entry name" value="ABC_tran"/>
    <property type="match status" value="1"/>
</dbReference>
<evidence type="ECO:0000259" key="3">
    <source>
        <dbReference type="PROSITE" id="PS50893"/>
    </source>
</evidence>
<dbReference type="InterPro" id="IPR015854">
    <property type="entry name" value="ABC_transpr_LolD-like"/>
</dbReference>
<dbReference type="OrthoDB" id="6198786at2"/>
<dbReference type="GO" id="GO:0005524">
    <property type="term" value="F:ATP binding"/>
    <property type="evidence" value="ECO:0007669"/>
    <property type="project" value="UniProtKB-KW"/>
</dbReference>
<accession>A0A510UU50</accession>
<dbReference type="GO" id="GO:0022857">
    <property type="term" value="F:transmembrane transporter activity"/>
    <property type="evidence" value="ECO:0007669"/>
    <property type="project" value="TreeGrafter"/>
</dbReference>
<dbReference type="PANTHER" id="PTHR24220:SF684">
    <property type="entry name" value="FE(3+) IONS IMPORT ATP-BINDING PROTEIN FBPC"/>
    <property type="match status" value="1"/>
</dbReference>
<keyword evidence="5" id="KW-1185">Reference proteome</keyword>
<dbReference type="GO" id="GO:0016887">
    <property type="term" value="F:ATP hydrolysis activity"/>
    <property type="evidence" value="ECO:0007669"/>
    <property type="project" value="InterPro"/>
</dbReference>
<keyword evidence="2" id="KW-0067">ATP-binding</keyword>
<dbReference type="Proteomes" id="UP000321386">
    <property type="component" value="Unassembled WGS sequence"/>
</dbReference>
<evidence type="ECO:0000313" key="4">
    <source>
        <dbReference type="EMBL" id="GEK18192.1"/>
    </source>
</evidence>
<gene>
    <name evidence="4" type="ORF">CPE01_19250</name>
</gene>
<dbReference type="PANTHER" id="PTHR24220">
    <property type="entry name" value="IMPORT ATP-BINDING PROTEIN"/>
    <property type="match status" value="1"/>
</dbReference>
<keyword evidence="1" id="KW-0547">Nucleotide-binding</keyword>
<dbReference type="InterPro" id="IPR003593">
    <property type="entry name" value="AAA+_ATPase"/>
</dbReference>
<evidence type="ECO:0000256" key="2">
    <source>
        <dbReference type="ARBA" id="ARBA00022840"/>
    </source>
</evidence>
<dbReference type="GO" id="GO:0005886">
    <property type="term" value="C:plasma membrane"/>
    <property type="evidence" value="ECO:0007669"/>
    <property type="project" value="TreeGrafter"/>
</dbReference>
<proteinExistence type="predicted"/>
<reference evidence="4 5" key="1">
    <citation type="submission" date="2019-07" db="EMBL/GenBank/DDBJ databases">
        <title>Whole genome shotgun sequence of Cellulomonas persica NBRC 101101.</title>
        <authorList>
            <person name="Hosoyama A."/>
            <person name="Uohara A."/>
            <person name="Ohji S."/>
            <person name="Ichikawa N."/>
        </authorList>
    </citation>
    <scope>NUCLEOTIDE SEQUENCE [LARGE SCALE GENOMIC DNA]</scope>
    <source>
        <strain evidence="4 5">NBRC 101101</strain>
    </source>
</reference>
<dbReference type="SMART" id="SM00382">
    <property type="entry name" value="AAA"/>
    <property type="match status" value="1"/>
</dbReference>
<dbReference type="InterPro" id="IPR003439">
    <property type="entry name" value="ABC_transporter-like_ATP-bd"/>
</dbReference>
<organism evidence="4 5">
    <name type="scientific">Cellulomonas persica</name>
    <dbReference type="NCBI Taxonomy" id="76861"/>
    <lineage>
        <taxon>Bacteria</taxon>
        <taxon>Bacillati</taxon>
        <taxon>Actinomycetota</taxon>
        <taxon>Actinomycetes</taxon>
        <taxon>Micrococcales</taxon>
        <taxon>Cellulomonadaceae</taxon>
        <taxon>Cellulomonas</taxon>
    </lineage>
</organism>
<comment type="caution">
    <text evidence="4">The sequence shown here is derived from an EMBL/GenBank/DDBJ whole genome shotgun (WGS) entry which is preliminary data.</text>
</comment>
<evidence type="ECO:0000313" key="5">
    <source>
        <dbReference type="Proteomes" id="UP000321386"/>
    </source>
</evidence>
<dbReference type="AlphaFoldDB" id="A0A510UU50"/>
<dbReference type="EMBL" id="BJUA01000008">
    <property type="protein sequence ID" value="GEK18192.1"/>
    <property type="molecule type" value="Genomic_DNA"/>
</dbReference>